<reference evidence="3" key="1">
    <citation type="submission" date="2017-06" db="EMBL/GenBank/DDBJ databases">
        <title>Complete genome sequence of Capnocytophaga sp. KCOM 1579 (=ChDC OS43) isolated from a human refractory periapical abscess lesion.</title>
        <authorList>
            <person name="Kook J.-K."/>
            <person name="Park S.-N."/>
            <person name="Lim Y.K."/>
            <person name="Roh H."/>
        </authorList>
    </citation>
    <scope>NUCLEOTIDE SEQUENCE [LARGE SCALE GENOMIC DNA]</scope>
    <source>
        <strain evidence="3">ChDC OS43</strain>
    </source>
</reference>
<protein>
    <recommendedName>
        <fullName evidence="4">WG repeat-containing protein</fullName>
    </recommendedName>
</protein>
<keyword evidence="1" id="KW-0732">Signal</keyword>
<dbReference type="KEGG" id="capn:CBG49_12695"/>
<sequence length="562" mass="66788">MMKALILCVLCGILPLQAQFILPSKDVSLIAVINKEYHFYHQKKNGNYVAMQLNFRREPLPDSTFYAYTPFWTMDNKELSYNDLHLRKDAFIEMKDVRPTILDEMIGKNFGDLTVMLKKQKTHCFSLLNTSVASERKLEFETKAYKGKRLIIEDEKGWSHIVKDTLPRWESYEFQYYAYFILDVGKGRYFFLLSNLKGGDNTPYISKIYFPPKEKKTIAALDRYSWQRNISKMEELPLIEMRYTKWVNYWNVNEFLTLRPQGKQYELVNRFNHKVLPKSYDTIYYNEYGVIGKNKNYLEFYNYQHQPIKFKGVKVAYLYNIGIEALTEKGVELYDMNGQKVAKLPKAYRGYCGLSFREEVYRLNKDTIEKHITHYIDFKDTPLMSDSEVADERYRLIDRNAEEDVAFINATDYYERSYLSWDKKEEQRTRLFPHLLSVKHKGKVGLFYYDYSKATNYTDEEIQNLYNNFFFKDKDGASIFILGMFPTVIKYVKGKQLLPFVFDKIKQKENDVIYLYKDNKIGFYPQTSAQYDKAIPLSTSFYAIEKNGKKGFLDIHTLQEYF</sequence>
<dbReference type="AlphaFoldDB" id="A0A1Z4BRJ8"/>
<dbReference type="Proteomes" id="UP000197007">
    <property type="component" value="Chromosome"/>
</dbReference>
<name>A0A1Z4BRJ8_9FLAO</name>
<keyword evidence="3" id="KW-1185">Reference proteome</keyword>
<organism evidence="2 3">
    <name type="scientific">Capnocytophaga endodontalis</name>
    <dbReference type="NCBI Taxonomy" id="2708117"/>
    <lineage>
        <taxon>Bacteria</taxon>
        <taxon>Pseudomonadati</taxon>
        <taxon>Bacteroidota</taxon>
        <taxon>Flavobacteriia</taxon>
        <taxon>Flavobacteriales</taxon>
        <taxon>Flavobacteriaceae</taxon>
        <taxon>Capnocytophaga</taxon>
    </lineage>
</organism>
<accession>A0A1Z4BRJ8</accession>
<gene>
    <name evidence="2" type="ORF">CBG49_12695</name>
</gene>
<feature type="chain" id="PRO_5012012204" description="WG repeat-containing protein" evidence="1">
    <location>
        <begin position="19"/>
        <end position="562"/>
    </location>
</feature>
<dbReference type="RefSeq" id="WP_088594754.1">
    <property type="nucleotide sequence ID" value="NZ_CP022022.1"/>
</dbReference>
<evidence type="ECO:0000313" key="3">
    <source>
        <dbReference type="Proteomes" id="UP000197007"/>
    </source>
</evidence>
<feature type="signal peptide" evidence="1">
    <location>
        <begin position="1"/>
        <end position="18"/>
    </location>
</feature>
<proteinExistence type="predicted"/>
<evidence type="ECO:0008006" key="4">
    <source>
        <dbReference type="Google" id="ProtNLM"/>
    </source>
</evidence>
<dbReference type="EMBL" id="CP022022">
    <property type="protein sequence ID" value="ASF43869.1"/>
    <property type="molecule type" value="Genomic_DNA"/>
</dbReference>
<evidence type="ECO:0000256" key="1">
    <source>
        <dbReference type="SAM" id="SignalP"/>
    </source>
</evidence>
<evidence type="ECO:0000313" key="2">
    <source>
        <dbReference type="EMBL" id="ASF43869.1"/>
    </source>
</evidence>